<evidence type="ECO:0000313" key="1">
    <source>
        <dbReference type="EMBL" id="PJE67171.1"/>
    </source>
</evidence>
<sequence length="133" mass="15939">MTPHDLKQIGNVIDKKFDEQDKKFDKKFDEQDQKFDKRFEEQGKEFDKKLDDRDQKLLPLMSKLMDVKLENYDRRLDDKLFKWKSEVIDAVDALASEMKDSQDFRLITTNQIAENWERTDRLEKKVFGAVMTA</sequence>
<protein>
    <submittedName>
        <fullName evidence="1">Uncharacterized protein</fullName>
    </submittedName>
</protein>
<name>A0A2M8L2L4_9BACT</name>
<organism evidence="1 2">
    <name type="scientific">Candidatus Shapirobacteria bacterium CG10_big_fil_rev_8_21_14_0_10_36_6</name>
    <dbReference type="NCBI Taxonomy" id="1974886"/>
    <lineage>
        <taxon>Bacteria</taxon>
        <taxon>Candidatus Shapironibacteriota</taxon>
    </lineage>
</organism>
<accession>A0A2M8L2L4</accession>
<dbReference type="Proteomes" id="UP000229766">
    <property type="component" value="Unassembled WGS sequence"/>
</dbReference>
<evidence type="ECO:0000313" key="2">
    <source>
        <dbReference type="Proteomes" id="UP000229766"/>
    </source>
</evidence>
<reference evidence="2" key="1">
    <citation type="submission" date="2017-09" db="EMBL/GenBank/DDBJ databases">
        <title>Depth-based differentiation of microbial function through sediment-hosted aquifers and enrichment of novel symbionts in the deep terrestrial subsurface.</title>
        <authorList>
            <person name="Probst A.J."/>
            <person name="Ladd B."/>
            <person name="Jarett J.K."/>
            <person name="Geller-Mcgrath D.E."/>
            <person name="Sieber C.M.K."/>
            <person name="Emerson J.B."/>
            <person name="Anantharaman K."/>
            <person name="Thomas B.C."/>
            <person name="Malmstrom R."/>
            <person name="Stieglmeier M."/>
            <person name="Klingl A."/>
            <person name="Woyke T."/>
            <person name="Ryan C.M."/>
            <person name="Banfield J.F."/>
        </authorList>
    </citation>
    <scope>NUCLEOTIDE SEQUENCE [LARGE SCALE GENOMIC DNA]</scope>
</reference>
<dbReference type="EMBL" id="PFEI01000012">
    <property type="protein sequence ID" value="PJE67171.1"/>
    <property type="molecule type" value="Genomic_DNA"/>
</dbReference>
<comment type="caution">
    <text evidence="1">The sequence shown here is derived from an EMBL/GenBank/DDBJ whole genome shotgun (WGS) entry which is preliminary data.</text>
</comment>
<proteinExistence type="predicted"/>
<dbReference type="AlphaFoldDB" id="A0A2M8L2L4"/>
<gene>
    <name evidence="1" type="ORF">COU93_00200</name>
</gene>